<gene>
    <name evidence="1" type="ORF">T265_16349</name>
</gene>
<dbReference type="RefSeq" id="XP_009178224.1">
    <property type="nucleotide sequence ID" value="XM_009179960.1"/>
</dbReference>
<feature type="non-terminal residue" evidence="1">
    <location>
        <position position="1"/>
    </location>
</feature>
<dbReference type="Proteomes" id="UP000054324">
    <property type="component" value="Unassembled WGS sequence"/>
</dbReference>
<dbReference type="AlphaFoldDB" id="A0A074ZRU0"/>
<dbReference type="EMBL" id="KL616604">
    <property type="protein sequence ID" value="KER18029.1"/>
    <property type="molecule type" value="Genomic_DNA"/>
</dbReference>
<reference evidence="1 2" key="1">
    <citation type="submission" date="2013-11" db="EMBL/GenBank/DDBJ databases">
        <title>Opisthorchis viverrini - life in the bile duct.</title>
        <authorList>
            <person name="Young N.D."/>
            <person name="Nagarajan N."/>
            <person name="Lin S.J."/>
            <person name="Korhonen P.K."/>
            <person name="Jex A.R."/>
            <person name="Hall R.S."/>
            <person name="Safavi-Hemami H."/>
            <person name="Kaewkong W."/>
            <person name="Bertrand D."/>
            <person name="Gao S."/>
            <person name="Seet Q."/>
            <person name="Wongkham S."/>
            <person name="Teh B.T."/>
            <person name="Wongkham C."/>
            <person name="Intapan P.M."/>
            <person name="Maleewong W."/>
            <person name="Yang X."/>
            <person name="Hu M."/>
            <person name="Wang Z."/>
            <person name="Hofmann A."/>
            <person name="Sternberg P.W."/>
            <person name="Tan P."/>
            <person name="Wang J."/>
            <person name="Gasser R.B."/>
        </authorList>
    </citation>
    <scope>NUCLEOTIDE SEQUENCE [LARGE SCALE GENOMIC DNA]</scope>
</reference>
<accession>A0A074ZRU0</accession>
<evidence type="ECO:0000313" key="1">
    <source>
        <dbReference type="EMBL" id="KER18029.1"/>
    </source>
</evidence>
<dbReference type="KEGG" id="ovi:T265_16349"/>
<proteinExistence type="predicted"/>
<name>A0A074ZRU0_OPIVI</name>
<dbReference type="GeneID" id="20330514"/>
<dbReference type="CTD" id="20330514"/>
<organism evidence="1 2">
    <name type="scientific">Opisthorchis viverrini</name>
    <name type="common">Southeast Asian liver fluke</name>
    <dbReference type="NCBI Taxonomy" id="6198"/>
    <lineage>
        <taxon>Eukaryota</taxon>
        <taxon>Metazoa</taxon>
        <taxon>Spiralia</taxon>
        <taxon>Lophotrochozoa</taxon>
        <taxon>Platyhelminthes</taxon>
        <taxon>Trematoda</taxon>
        <taxon>Digenea</taxon>
        <taxon>Opisthorchiida</taxon>
        <taxon>Opisthorchiata</taxon>
        <taxon>Opisthorchiidae</taxon>
        <taxon>Opisthorchis</taxon>
    </lineage>
</organism>
<feature type="non-terminal residue" evidence="1">
    <location>
        <position position="55"/>
    </location>
</feature>
<protein>
    <submittedName>
        <fullName evidence="1">Uncharacterized protein</fullName>
    </submittedName>
</protein>
<sequence length="55" mass="6453">WKHKFGLRGYQTGTTSVPDHPHSELFQICPARNLLVLLWSLKIVFTFWVARQSNQ</sequence>
<keyword evidence="2" id="KW-1185">Reference proteome</keyword>
<evidence type="ECO:0000313" key="2">
    <source>
        <dbReference type="Proteomes" id="UP000054324"/>
    </source>
</evidence>